<dbReference type="SUPFAM" id="SSF55804">
    <property type="entry name" value="Phoshotransferase/anion transport protein"/>
    <property type="match status" value="1"/>
</dbReference>
<dbReference type="Gene3D" id="3.40.50.2300">
    <property type="match status" value="1"/>
</dbReference>
<dbReference type="InterPro" id="IPR011608">
    <property type="entry name" value="PRD"/>
</dbReference>
<dbReference type="Proteomes" id="UP000005388">
    <property type="component" value="Unassembled WGS sequence"/>
</dbReference>
<dbReference type="RefSeq" id="WP_006738942.1">
    <property type="nucleotide sequence ID" value="NZ_AEUZ02000001.1"/>
</dbReference>
<dbReference type="EMBL" id="AEUZ02000001">
    <property type="protein sequence ID" value="EHJ56175.1"/>
    <property type="molecule type" value="Genomic_DNA"/>
</dbReference>
<evidence type="ECO:0000256" key="9">
    <source>
        <dbReference type="ARBA" id="ARBA00041175"/>
    </source>
</evidence>
<dbReference type="SUPFAM" id="SSF63520">
    <property type="entry name" value="PTS-regulatory domain, PRD"/>
    <property type="match status" value="1"/>
</dbReference>
<gene>
    <name evidence="14" type="ORF">STRUR_1874</name>
</gene>
<evidence type="ECO:0000256" key="3">
    <source>
        <dbReference type="ARBA" id="ARBA00022490"/>
    </source>
</evidence>
<keyword evidence="4" id="KW-0597">Phosphoprotein</keyword>
<evidence type="ECO:0000259" key="12">
    <source>
        <dbReference type="PROSITE" id="PS51099"/>
    </source>
</evidence>
<dbReference type="InterPro" id="IPR036634">
    <property type="entry name" value="PRD_sf"/>
</dbReference>
<keyword evidence="7" id="KW-0418">Kinase</keyword>
<dbReference type="GO" id="GO:0006355">
    <property type="term" value="P:regulation of DNA-templated transcription"/>
    <property type="evidence" value="ECO:0007669"/>
    <property type="project" value="InterPro"/>
</dbReference>
<dbReference type="PROSITE" id="PS51372">
    <property type="entry name" value="PRD_2"/>
    <property type="match status" value="1"/>
</dbReference>
<dbReference type="InterPro" id="IPR036095">
    <property type="entry name" value="PTS_EIIB-like_sf"/>
</dbReference>
<comment type="subcellular location">
    <subcellularLocation>
        <location evidence="1">Cytoplasm</location>
    </subcellularLocation>
</comment>
<dbReference type="Gene3D" id="3.40.930.10">
    <property type="entry name" value="Mannitol-specific EII, Chain A"/>
    <property type="match status" value="1"/>
</dbReference>
<keyword evidence="6" id="KW-0598">Phosphotransferase system</keyword>
<evidence type="ECO:0000256" key="10">
    <source>
        <dbReference type="ARBA" id="ARBA00042072"/>
    </source>
</evidence>
<dbReference type="InterPro" id="IPR013011">
    <property type="entry name" value="PTS_EIIB_2"/>
</dbReference>
<dbReference type="GO" id="GO:0009401">
    <property type="term" value="P:phosphoenolpyruvate-dependent sugar phosphotransferase system"/>
    <property type="evidence" value="ECO:0007669"/>
    <property type="project" value="UniProtKB-KW"/>
</dbReference>
<organism evidence="14 15">
    <name type="scientific">Streptococcus urinalis 2285-97</name>
    <dbReference type="NCBI Taxonomy" id="764291"/>
    <lineage>
        <taxon>Bacteria</taxon>
        <taxon>Bacillati</taxon>
        <taxon>Bacillota</taxon>
        <taxon>Bacilli</taxon>
        <taxon>Lactobacillales</taxon>
        <taxon>Streptococcaceae</taxon>
        <taxon>Streptococcus</taxon>
    </lineage>
</organism>
<evidence type="ECO:0000259" key="11">
    <source>
        <dbReference type="PROSITE" id="PS51094"/>
    </source>
</evidence>
<comment type="function">
    <text evidence="8">The phosphoenolpyruvate-dependent sugar phosphotransferase system (sugar PTS), a major carbohydrate active transport system, catalyzes the phosphorylation of incoming sugar substrates concomitantly with their translocation across the cell membrane. The enzyme II UlaABC PTS system is involved in ascorbate transport.</text>
</comment>
<dbReference type="GO" id="GO:0005737">
    <property type="term" value="C:cytoplasm"/>
    <property type="evidence" value="ECO:0007669"/>
    <property type="project" value="UniProtKB-SubCell"/>
</dbReference>
<evidence type="ECO:0000259" key="13">
    <source>
        <dbReference type="PROSITE" id="PS51372"/>
    </source>
</evidence>
<dbReference type="CDD" id="cd00211">
    <property type="entry name" value="PTS_IIA_fru"/>
    <property type="match status" value="1"/>
</dbReference>
<reference evidence="14 15" key="1">
    <citation type="journal article" date="2014" name="Int. J. Syst. Evol. Microbiol.">
        <title>Phylogenomics and the dynamic genome evolution of the genus Streptococcus.</title>
        <authorList>
            <consortium name="The Broad Institute Genome Sequencing Platform"/>
            <person name="Richards V.P."/>
            <person name="Palmer S.R."/>
            <person name="Pavinski Bitar P.D."/>
            <person name="Qin X."/>
            <person name="Weinstock G.M."/>
            <person name="Highlander S.K."/>
            <person name="Town C.D."/>
            <person name="Burne R.A."/>
            <person name="Stanhope M.J."/>
        </authorList>
    </citation>
    <scope>NUCLEOTIDE SEQUENCE [LARGE SCALE GENOMIC DNA]</scope>
    <source>
        <strain evidence="14 15">2285-97</strain>
    </source>
</reference>
<evidence type="ECO:0000256" key="6">
    <source>
        <dbReference type="ARBA" id="ARBA00022683"/>
    </source>
</evidence>
<evidence type="ECO:0000313" key="15">
    <source>
        <dbReference type="Proteomes" id="UP000005388"/>
    </source>
</evidence>
<proteinExistence type="predicted"/>
<feature type="domain" description="PTS EIIB type-2" evidence="12">
    <location>
        <begin position="391"/>
        <end position="479"/>
    </location>
</feature>
<dbReference type="GO" id="GO:0008982">
    <property type="term" value="F:protein-N(PI)-phosphohistidine-sugar phosphotransferase activity"/>
    <property type="evidence" value="ECO:0007669"/>
    <property type="project" value="InterPro"/>
</dbReference>
<evidence type="ECO:0000256" key="4">
    <source>
        <dbReference type="ARBA" id="ARBA00022553"/>
    </source>
</evidence>
<evidence type="ECO:0000256" key="1">
    <source>
        <dbReference type="ARBA" id="ARBA00004496"/>
    </source>
</evidence>
<dbReference type="Gene3D" id="1.10.10.10">
    <property type="entry name" value="Winged helix-like DNA-binding domain superfamily/Winged helix DNA-binding domain"/>
    <property type="match status" value="1"/>
</dbReference>
<dbReference type="PROSITE" id="PS51099">
    <property type="entry name" value="PTS_EIIB_TYPE_2"/>
    <property type="match status" value="1"/>
</dbReference>
<feature type="domain" description="PRD" evidence="13">
    <location>
        <begin position="279"/>
        <end position="386"/>
    </location>
</feature>
<accession>G5KDC6</accession>
<evidence type="ECO:0000256" key="2">
    <source>
        <dbReference type="ARBA" id="ARBA00022448"/>
    </source>
</evidence>
<dbReference type="eggNOG" id="COG1762">
    <property type="taxonomic scope" value="Bacteria"/>
</dbReference>
<dbReference type="InterPro" id="IPR016152">
    <property type="entry name" value="PTrfase/Anion_transptr"/>
</dbReference>
<dbReference type="InterPro" id="IPR002178">
    <property type="entry name" value="PTS_EIIA_type-2_dom"/>
</dbReference>
<evidence type="ECO:0000256" key="8">
    <source>
        <dbReference type="ARBA" id="ARBA00037387"/>
    </source>
</evidence>
<keyword evidence="2" id="KW-0813">Transport</keyword>
<dbReference type="InterPro" id="IPR036388">
    <property type="entry name" value="WH-like_DNA-bd_sf"/>
</dbReference>
<dbReference type="InterPro" id="IPR003501">
    <property type="entry name" value="PTS_EIIB_2/3"/>
</dbReference>
<keyword evidence="15" id="KW-1185">Reference proteome</keyword>
<protein>
    <recommendedName>
        <fullName evidence="9">Ascorbate-specific PTS system EIIA component</fullName>
    </recommendedName>
    <alternativeName>
        <fullName evidence="10">Ascorbate-specific phosphotransferase enzyme IIA component</fullName>
    </alternativeName>
</protein>
<evidence type="ECO:0000256" key="5">
    <source>
        <dbReference type="ARBA" id="ARBA00022679"/>
    </source>
</evidence>
<comment type="caution">
    <text evidence="14">The sequence shown here is derived from an EMBL/GenBank/DDBJ whole genome shotgun (WGS) entry which is preliminary data.</text>
</comment>
<dbReference type="PANTHER" id="PTHR36203:SF1">
    <property type="entry name" value="ASCORBATE-SPECIFIC PTS SYSTEM EIIA COMPONENT"/>
    <property type="match status" value="1"/>
</dbReference>
<evidence type="ECO:0000256" key="7">
    <source>
        <dbReference type="ARBA" id="ARBA00022777"/>
    </source>
</evidence>
<dbReference type="Pfam" id="PF02302">
    <property type="entry name" value="PTS_IIB"/>
    <property type="match status" value="1"/>
</dbReference>
<feature type="domain" description="PTS EIIA type-2" evidence="11">
    <location>
        <begin position="528"/>
        <end position="675"/>
    </location>
</feature>
<sequence length="682" mass="79195">MISNELIEKFQLFSRYNYCSISELEEYLKVNRRGLQQDIEKINRELEEYGFEKIKMDNHFIKVPEIALNDLFDKVFGNVSEFFFQAERLEIIQLYILVSDQYVSNFDLQYLLKMSKNSILNDIKKIREDLSLKGFKLNYTRQRGYFIEANFNHFILLLEDLISRLLAYPSGKWIIKYVLETDETKIYIDEMLSVIYRIGKTHQIYFIRDKVKEVAYLFAILNTVNKCQFSESIVSNDISDSYIEPLVSELMILFPNLRNYQSIITSRLLCSIQGDINRNYNLHIYRLMETVTANMIAYTGFDVQNKPIFYQNLYSHFYSAYHRILFGITYNNPLKEKIMEEYKSLFYLVQKSLEPIEIATNTKINDDEIAYFTVHFGGYLENVNKHEEKPIRALTVCPNGISSSLILQSNLNQLFPEMTFLEIHEIGKIKELDLDSYDLIFSTSYFETLKPFYKVEIVMNPLEKLLLKRRIATDFGIHDDSCIQINKLLAIIEKNTTIRHKERLIDELSTYLVSPNDLINKGGNGLMDLLKSELILQVDSVKDWKEAIRLASTPLQKNGYISDTYVEAMIDSVKEHGSYIVLAPGVAVPHALPKFGVHKLGISLLQLKEPVDFDIEKDGDLDKQVRLIFVLAAIDSTAHLKALQELAVVLEDETIISDIANATDQSQILTIINTKLKMEEEK</sequence>
<dbReference type="SUPFAM" id="SSF52794">
    <property type="entry name" value="PTS system IIB component-like"/>
    <property type="match status" value="1"/>
</dbReference>
<dbReference type="InterPro" id="IPR051351">
    <property type="entry name" value="Ascorbate-PTS_EIIA_comp"/>
</dbReference>
<name>G5KDC6_9STRE</name>
<dbReference type="PROSITE" id="PS51094">
    <property type="entry name" value="PTS_EIIA_TYPE_2"/>
    <property type="match status" value="1"/>
</dbReference>
<dbReference type="Gene3D" id="1.10.1790.10">
    <property type="entry name" value="PRD domain"/>
    <property type="match status" value="1"/>
</dbReference>
<dbReference type="eggNOG" id="COG3711">
    <property type="taxonomic scope" value="Bacteria"/>
</dbReference>
<dbReference type="AlphaFoldDB" id="G5KDC6"/>
<dbReference type="GO" id="GO:0016301">
    <property type="term" value="F:kinase activity"/>
    <property type="evidence" value="ECO:0007669"/>
    <property type="project" value="UniProtKB-KW"/>
</dbReference>
<dbReference type="PANTHER" id="PTHR36203">
    <property type="entry name" value="ASCORBATE-SPECIFIC PTS SYSTEM EIIA COMPONENT"/>
    <property type="match status" value="1"/>
</dbReference>
<keyword evidence="3" id="KW-0963">Cytoplasm</keyword>
<dbReference type="STRING" id="764291.STRUR_1874"/>
<evidence type="ECO:0000313" key="14">
    <source>
        <dbReference type="EMBL" id="EHJ56175.1"/>
    </source>
</evidence>
<dbReference type="Pfam" id="PF00874">
    <property type="entry name" value="PRD"/>
    <property type="match status" value="1"/>
</dbReference>
<dbReference type="CDD" id="cd05568">
    <property type="entry name" value="PTS_IIB_bgl_like"/>
    <property type="match status" value="1"/>
</dbReference>
<keyword evidence="5" id="KW-0808">Transferase</keyword>
<dbReference type="Pfam" id="PF00359">
    <property type="entry name" value="PTS_EIIA_2"/>
    <property type="match status" value="1"/>
</dbReference>
<dbReference type="PROSITE" id="PS00372">
    <property type="entry name" value="PTS_EIIA_TYPE_2_HIS"/>
    <property type="match status" value="1"/>
</dbReference>